<dbReference type="Pfam" id="PF01434">
    <property type="entry name" value="Peptidase_M41"/>
    <property type="match status" value="1"/>
</dbReference>
<dbReference type="SUPFAM" id="SSF140990">
    <property type="entry name" value="FtsH protease domain-like"/>
    <property type="match status" value="1"/>
</dbReference>
<feature type="domain" description="Peptidase M41" evidence="1">
    <location>
        <begin position="24"/>
        <end position="66"/>
    </location>
</feature>
<dbReference type="GO" id="GO:0005524">
    <property type="term" value="F:ATP binding"/>
    <property type="evidence" value="ECO:0007669"/>
    <property type="project" value="InterPro"/>
</dbReference>
<dbReference type="Gene3D" id="1.20.58.760">
    <property type="entry name" value="Peptidase M41"/>
    <property type="match status" value="1"/>
</dbReference>
<dbReference type="GO" id="GO:0004176">
    <property type="term" value="F:ATP-dependent peptidase activity"/>
    <property type="evidence" value="ECO:0007669"/>
    <property type="project" value="InterPro"/>
</dbReference>
<evidence type="ECO:0000313" key="2">
    <source>
        <dbReference type="EMBL" id="HET46901.1"/>
    </source>
</evidence>
<dbReference type="AlphaFoldDB" id="A0A7C2NDW1"/>
<dbReference type="InterPro" id="IPR000642">
    <property type="entry name" value="Peptidase_M41"/>
</dbReference>
<proteinExistence type="predicted"/>
<comment type="caution">
    <text evidence="2">The sequence shown here is derived from an EMBL/GenBank/DDBJ whole genome shotgun (WGS) entry which is preliminary data.</text>
</comment>
<name>A0A7C2NDW1_9BACT</name>
<gene>
    <name evidence="2" type="ORF">ENQ31_01880</name>
</gene>
<dbReference type="EMBL" id="DSMR01000130">
    <property type="protein sequence ID" value="HET46901.1"/>
    <property type="molecule type" value="Genomic_DNA"/>
</dbReference>
<sequence>MVVAVMDESKFLARLKERLPADKWPLVEEAYRRAQELVQKHRPVLDRIAEALLEREVLEGEEVYQLVSEFTGVPVEKLKGPGRPTPAVAAVSS</sequence>
<organism evidence="2">
    <name type="scientific">Thermoanaerobaculum aquaticum</name>
    <dbReference type="NCBI Taxonomy" id="1312852"/>
    <lineage>
        <taxon>Bacteria</taxon>
        <taxon>Pseudomonadati</taxon>
        <taxon>Acidobacteriota</taxon>
        <taxon>Thermoanaerobaculia</taxon>
        <taxon>Thermoanaerobaculales</taxon>
        <taxon>Thermoanaerobaculaceae</taxon>
        <taxon>Thermoanaerobaculum</taxon>
    </lineage>
</organism>
<protein>
    <recommendedName>
        <fullName evidence="1">Peptidase M41 domain-containing protein</fullName>
    </recommendedName>
</protein>
<accession>A0A7C2NDW1</accession>
<dbReference type="GO" id="GO:0006508">
    <property type="term" value="P:proteolysis"/>
    <property type="evidence" value="ECO:0007669"/>
    <property type="project" value="InterPro"/>
</dbReference>
<dbReference type="GO" id="GO:0004222">
    <property type="term" value="F:metalloendopeptidase activity"/>
    <property type="evidence" value="ECO:0007669"/>
    <property type="project" value="InterPro"/>
</dbReference>
<evidence type="ECO:0000259" key="1">
    <source>
        <dbReference type="Pfam" id="PF01434"/>
    </source>
</evidence>
<dbReference type="InterPro" id="IPR037219">
    <property type="entry name" value="Peptidase_M41-like"/>
</dbReference>
<reference evidence="2" key="1">
    <citation type="journal article" date="2020" name="mSystems">
        <title>Genome- and Community-Level Interaction Insights into Carbon Utilization and Element Cycling Functions of Hydrothermarchaeota in Hydrothermal Sediment.</title>
        <authorList>
            <person name="Zhou Z."/>
            <person name="Liu Y."/>
            <person name="Xu W."/>
            <person name="Pan J."/>
            <person name="Luo Z.H."/>
            <person name="Li M."/>
        </authorList>
    </citation>
    <scope>NUCLEOTIDE SEQUENCE [LARGE SCALE GENOMIC DNA]</scope>
    <source>
        <strain evidence="2">SpSt-299</strain>
    </source>
</reference>